<evidence type="ECO:0000256" key="9">
    <source>
        <dbReference type="ARBA" id="ARBA00023125"/>
    </source>
</evidence>
<evidence type="ECO:0000256" key="12">
    <source>
        <dbReference type="ARBA" id="ARBA00031671"/>
    </source>
</evidence>
<dbReference type="PANTHER" id="PTHR10211">
    <property type="entry name" value="DEOXYRIBODIPYRIMIDINE PHOTOLYASE"/>
    <property type="match status" value="1"/>
</dbReference>
<evidence type="ECO:0000256" key="13">
    <source>
        <dbReference type="ARBA" id="ARBA00033999"/>
    </source>
</evidence>
<dbReference type="Proteomes" id="UP000886400">
    <property type="component" value="Unassembled WGS sequence"/>
</dbReference>
<evidence type="ECO:0000256" key="4">
    <source>
        <dbReference type="ARBA" id="ARBA00013149"/>
    </source>
</evidence>
<comment type="caution">
    <text evidence="15">The sequence shown here is derived from an EMBL/GenBank/DDBJ whole genome shotgun (WGS) entry which is preliminary data.</text>
</comment>
<organism evidence="15">
    <name type="scientific">Desulfurella acetivorans</name>
    <dbReference type="NCBI Taxonomy" id="33002"/>
    <lineage>
        <taxon>Bacteria</taxon>
        <taxon>Pseudomonadati</taxon>
        <taxon>Campylobacterota</taxon>
        <taxon>Desulfurellia</taxon>
        <taxon>Desulfurellales</taxon>
        <taxon>Desulfurellaceae</taxon>
        <taxon>Desulfurella</taxon>
    </lineage>
</organism>
<dbReference type="PANTHER" id="PTHR10211:SF0">
    <property type="entry name" value="DEOXYRIBODIPYRIMIDINE PHOTO-LYASE"/>
    <property type="match status" value="1"/>
</dbReference>
<evidence type="ECO:0000256" key="8">
    <source>
        <dbReference type="ARBA" id="ARBA00022827"/>
    </source>
</evidence>
<keyword evidence="11" id="KW-0456">Lyase</keyword>
<dbReference type="InterPro" id="IPR036155">
    <property type="entry name" value="Crypto/Photolyase_N_sf"/>
</dbReference>
<comment type="cofactor">
    <cofactor evidence="1">
        <name>(6R)-5,10-methylene-5,6,7,8-tetrahydrofolate</name>
        <dbReference type="ChEBI" id="CHEBI:15636"/>
    </cofactor>
</comment>
<dbReference type="PROSITE" id="PS51645">
    <property type="entry name" value="PHR_CRY_ALPHA_BETA"/>
    <property type="match status" value="1"/>
</dbReference>
<evidence type="ECO:0000313" key="15">
    <source>
        <dbReference type="EMBL" id="HHS48565.1"/>
    </source>
</evidence>
<dbReference type="SUPFAM" id="SSF48173">
    <property type="entry name" value="Cryptochrome/photolyase FAD-binding domain"/>
    <property type="match status" value="1"/>
</dbReference>
<dbReference type="Gene3D" id="1.25.40.80">
    <property type="match status" value="1"/>
</dbReference>
<feature type="domain" description="Photolyase/cryptochrome alpha/beta" evidence="14">
    <location>
        <begin position="18"/>
        <end position="146"/>
    </location>
</feature>
<keyword evidence="7" id="KW-0227">DNA damage</keyword>
<dbReference type="InterPro" id="IPR006050">
    <property type="entry name" value="DNA_photolyase_N"/>
</dbReference>
<dbReference type="InterPro" id="IPR032673">
    <property type="entry name" value="DNA_photolyase_2_CS"/>
</dbReference>
<reference evidence="15" key="1">
    <citation type="journal article" date="2020" name="mSystems">
        <title>Genome- and Community-Level Interaction Insights into Carbon Utilization and Element Cycling Functions of Hydrothermarchaeota in Hydrothermal Sediment.</title>
        <authorList>
            <person name="Zhou Z."/>
            <person name="Liu Y."/>
            <person name="Xu W."/>
            <person name="Pan J."/>
            <person name="Luo Z.H."/>
            <person name="Li M."/>
        </authorList>
    </citation>
    <scope>NUCLEOTIDE SEQUENCE [LARGE SCALE GENOMIC DNA]</scope>
    <source>
        <strain evidence="15">SpSt-1135</strain>
    </source>
</reference>
<dbReference type="GO" id="GO:0003904">
    <property type="term" value="F:deoxyribodipyrimidine photo-lyase activity"/>
    <property type="evidence" value="ECO:0007669"/>
    <property type="project" value="UniProtKB-EC"/>
</dbReference>
<evidence type="ECO:0000256" key="5">
    <source>
        <dbReference type="ARBA" id="ARBA00014046"/>
    </source>
</evidence>
<keyword evidence="8" id="KW-0274">FAD</keyword>
<dbReference type="PROSITE" id="PS01083">
    <property type="entry name" value="DNA_PHOTOLYASES_2_1"/>
    <property type="match status" value="1"/>
</dbReference>
<evidence type="ECO:0000256" key="3">
    <source>
        <dbReference type="ARBA" id="ARBA00006409"/>
    </source>
</evidence>
<evidence type="ECO:0000256" key="1">
    <source>
        <dbReference type="ARBA" id="ARBA00001932"/>
    </source>
</evidence>
<keyword evidence="10" id="KW-0234">DNA repair</keyword>
<dbReference type="EMBL" id="DRZX01000078">
    <property type="protein sequence ID" value="HHS48565.1"/>
    <property type="molecule type" value="Genomic_DNA"/>
</dbReference>
<evidence type="ECO:0000256" key="10">
    <source>
        <dbReference type="ARBA" id="ARBA00023204"/>
    </source>
</evidence>
<sequence length="449" mass="53031">MKFFKRVETVQNFDKPGRYILYWMQGAFRVRHNHSLEFAKYLCSKYNLPLKVLVIVDFSYPEANFRSFKFFLEGLKDVVVELTSKQINIDIVAGRFKDALKPYIDSAKIMVTDKSYLPALKNIKKAVYAESKITVYEVDTNLVVPVSLVSQKREYAAYTIRPKILKHLEDCKNDFEELTYKGAFLNPNIEINLDKIEDELLKQNLVFVSPAPYIGGYIEAKRILEEFISRKFKYYKDKRSDPNKDIESNLSPYLHFGNISPIEILNELKNAEGNSENYYSFQEELVVRRELSFNFTYYSNDLTNLENLLPSWAVKTLGDHKGDKREYIYSLDEFEEAKTHDEIWNAAQRELKNRGKIHNYMRMYWGKKIIEWSKTIDDAYKNMVYLNNKYAIDGRDPNSYVGILWCFGLHDRAFKEREIFGKVRWMSQKSLTKKFDLSEYVKKYGKANF</sequence>
<dbReference type="EC" id="4.1.99.3" evidence="4"/>
<dbReference type="AlphaFoldDB" id="A0A7C6A6L0"/>
<evidence type="ECO:0000256" key="2">
    <source>
        <dbReference type="ARBA" id="ARBA00001974"/>
    </source>
</evidence>
<dbReference type="Pfam" id="PF00875">
    <property type="entry name" value="DNA_photolyase"/>
    <property type="match status" value="1"/>
</dbReference>
<comment type="cofactor">
    <cofactor evidence="2">
        <name>FAD</name>
        <dbReference type="ChEBI" id="CHEBI:57692"/>
    </cofactor>
</comment>
<dbReference type="Gene3D" id="3.40.50.620">
    <property type="entry name" value="HUPs"/>
    <property type="match status" value="1"/>
</dbReference>
<dbReference type="FunFam" id="1.10.579.10:FF:000002">
    <property type="entry name" value="Deoxyribodipyrimidine photolyase"/>
    <property type="match status" value="1"/>
</dbReference>
<gene>
    <name evidence="15" type="ORF">ENM99_01700</name>
</gene>
<dbReference type="SUPFAM" id="SSF52425">
    <property type="entry name" value="Cryptochrome/photolyase, N-terminal domain"/>
    <property type="match status" value="1"/>
</dbReference>
<accession>A0A7C6A6L0</accession>
<evidence type="ECO:0000259" key="14">
    <source>
        <dbReference type="PROSITE" id="PS51645"/>
    </source>
</evidence>
<protein>
    <recommendedName>
        <fullName evidence="5">Deoxyribodipyrimidine photo-lyase</fullName>
        <ecNumber evidence="4">4.1.99.3</ecNumber>
    </recommendedName>
    <alternativeName>
        <fullName evidence="12">DNA photolyase</fullName>
    </alternativeName>
</protein>
<evidence type="ECO:0000256" key="6">
    <source>
        <dbReference type="ARBA" id="ARBA00022630"/>
    </source>
</evidence>
<evidence type="ECO:0000256" key="11">
    <source>
        <dbReference type="ARBA" id="ARBA00023239"/>
    </source>
</evidence>
<evidence type="ECO:0000256" key="7">
    <source>
        <dbReference type="ARBA" id="ARBA00022763"/>
    </source>
</evidence>
<proteinExistence type="inferred from homology"/>
<dbReference type="InterPro" id="IPR014729">
    <property type="entry name" value="Rossmann-like_a/b/a_fold"/>
</dbReference>
<dbReference type="Gene3D" id="1.10.579.10">
    <property type="entry name" value="DNA Cyclobutane Dipyrimidine Photolyase, subunit A, domain 3"/>
    <property type="match status" value="1"/>
</dbReference>
<comment type="similarity">
    <text evidence="3">Belongs to the DNA photolyase class-2 family.</text>
</comment>
<dbReference type="InterPro" id="IPR036134">
    <property type="entry name" value="Crypto/Photolyase_FAD-like_sf"/>
</dbReference>
<dbReference type="GO" id="GO:0003677">
    <property type="term" value="F:DNA binding"/>
    <property type="evidence" value="ECO:0007669"/>
    <property type="project" value="UniProtKB-KW"/>
</dbReference>
<keyword evidence="9" id="KW-0238">DNA-binding</keyword>
<keyword evidence="6" id="KW-0285">Flavoprotein</keyword>
<comment type="catalytic activity">
    <reaction evidence="13">
        <text>cyclobutadipyrimidine (in DNA) = 2 pyrimidine residues (in DNA).</text>
        <dbReference type="EC" id="4.1.99.3"/>
    </reaction>
</comment>
<name>A0A7C6A6L0_DESAE</name>
<dbReference type="InterPro" id="IPR052219">
    <property type="entry name" value="Photolyase_Class-2"/>
</dbReference>
<dbReference type="GO" id="GO:0000719">
    <property type="term" value="P:photoreactive repair"/>
    <property type="evidence" value="ECO:0007669"/>
    <property type="project" value="TreeGrafter"/>
</dbReference>